<comment type="caution">
    <text evidence="1">The sequence shown here is derived from an EMBL/GenBank/DDBJ whole genome shotgun (WGS) entry which is preliminary data.</text>
</comment>
<accession>A0A822Z3H6</accession>
<name>A0A822Z3H6_NELNU</name>
<reference evidence="1 2" key="1">
    <citation type="journal article" date="2020" name="Mol. Biol. Evol.">
        <title>Distinct Expression and Methylation Patterns for Genes with Different Fates following a Single Whole-Genome Duplication in Flowering Plants.</title>
        <authorList>
            <person name="Shi T."/>
            <person name="Rahmani R.S."/>
            <person name="Gugger P.F."/>
            <person name="Wang M."/>
            <person name="Li H."/>
            <person name="Zhang Y."/>
            <person name="Li Z."/>
            <person name="Wang Q."/>
            <person name="Van de Peer Y."/>
            <person name="Marchal K."/>
            <person name="Chen J."/>
        </authorList>
    </citation>
    <scope>NUCLEOTIDE SEQUENCE [LARGE SCALE GENOMIC DNA]</scope>
    <source>
        <tissue evidence="1">Leaf</tissue>
    </source>
</reference>
<evidence type="ECO:0000313" key="1">
    <source>
        <dbReference type="EMBL" id="DAD39582.1"/>
    </source>
</evidence>
<dbReference type="EMBL" id="DUZY01000005">
    <property type="protein sequence ID" value="DAD39582.1"/>
    <property type="molecule type" value="Genomic_DNA"/>
</dbReference>
<dbReference type="AlphaFoldDB" id="A0A822Z3H6"/>
<evidence type="ECO:0000313" key="2">
    <source>
        <dbReference type="Proteomes" id="UP000607653"/>
    </source>
</evidence>
<protein>
    <submittedName>
        <fullName evidence="1">Uncharacterized protein</fullName>
    </submittedName>
</protein>
<keyword evidence="2" id="KW-1185">Reference proteome</keyword>
<gene>
    <name evidence="1" type="ORF">HUJ06_013905</name>
</gene>
<sequence length="66" mass="7446">MISLFGCGIYYQAMHFRGIKYSGWPKKAFYTGLGSGPWTRPIQIVTEAQPKPAQSSTPIMIQQSHR</sequence>
<proteinExistence type="predicted"/>
<dbReference type="Proteomes" id="UP000607653">
    <property type="component" value="Unassembled WGS sequence"/>
</dbReference>
<organism evidence="1 2">
    <name type="scientific">Nelumbo nucifera</name>
    <name type="common">Sacred lotus</name>
    <dbReference type="NCBI Taxonomy" id="4432"/>
    <lineage>
        <taxon>Eukaryota</taxon>
        <taxon>Viridiplantae</taxon>
        <taxon>Streptophyta</taxon>
        <taxon>Embryophyta</taxon>
        <taxon>Tracheophyta</taxon>
        <taxon>Spermatophyta</taxon>
        <taxon>Magnoliopsida</taxon>
        <taxon>Proteales</taxon>
        <taxon>Nelumbonaceae</taxon>
        <taxon>Nelumbo</taxon>
    </lineage>
</organism>